<dbReference type="Proteomes" id="UP000053958">
    <property type="component" value="Unassembled WGS sequence"/>
</dbReference>
<dbReference type="CDD" id="cd12148">
    <property type="entry name" value="fungal_TF_MHR"/>
    <property type="match status" value="1"/>
</dbReference>
<proteinExistence type="predicted"/>
<feature type="domain" description="Zn(2)-C6 fungal-type" evidence="8">
    <location>
        <begin position="20"/>
        <end position="49"/>
    </location>
</feature>
<keyword evidence="6" id="KW-0175">Coiled coil</keyword>
<dbReference type="PANTHER" id="PTHR46910:SF5">
    <property type="entry name" value="ZN(II)2CYS6 TRANSCRIPTION FACTOR (EUROFUNG)"/>
    <property type="match status" value="1"/>
</dbReference>
<dbReference type="GeneID" id="25315439"/>
<dbReference type="Pfam" id="PF04082">
    <property type="entry name" value="Fungal_trans"/>
    <property type="match status" value="1"/>
</dbReference>
<dbReference type="CDD" id="cd00067">
    <property type="entry name" value="GAL4"/>
    <property type="match status" value="1"/>
</dbReference>
<dbReference type="AlphaFoldDB" id="A0A0F4YX34"/>
<dbReference type="RefSeq" id="XP_013329484.1">
    <property type="nucleotide sequence ID" value="XM_013474030.1"/>
</dbReference>
<dbReference type="InterPro" id="IPR007219">
    <property type="entry name" value="XnlR_reg_dom"/>
</dbReference>
<feature type="region of interest" description="Disordered" evidence="7">
    <location>
        <begin position="617"/>
        <end position="672"/>
    </location>
</feature>
<protein>
    <submittedName>
        <fullName evidence="9">C6 transcription factor</fullName>
    </submittedName>
</protein>
<dbReference type="InterPro" id="IPR050987">
    <property type="entry name" value="AtrR-like"/>
</dbReference>
<dbReference type="InterPro" id="IPR036864">
    <property type="entry name" value="Zn2-C6_fun-type_DNA-bd_sf"/>
</dbReference>
<keyword evidence="3" id="KW-0238">DNA-binding</keyword>
<keyword evidence="1" id="KW-0479">Metal-binding</keyword>
<dbReference type="STRING" id="1408163.A0A0F4YX34"/>
<dbReference type="SUPFAM" id="SSF57701">
    <property type="entry name" value="Zn2/Cys6 DNA-binding domain"/>
    <property type="match status" value="1"/>
</dbReference>
<accession>A0A0F4YX34</accession>
<evidence type="ECO:0000256" key="2">
    <source>
        <dbReference type="ARBA" id="ARBA00023015"/>
    </source>
</evidence>
<keyword evidence="5" id="KW-0539">Nucleus</keyword>
<dbReference type="SMART" id="SM00066">
    <property type="entry name" value="GAL4"/>
    <property type="match status" value="1"/>
</dbReference>
<dbReference type="GO" id="GO:0000981">
    <property type="term" value="F:DNA-binding transcription factor activity, RNA polymerase II-specific"/>
    <property type="evidence" value="ECO:0007669"/>
    <property type="project" value="InterPro"/>
</dbReference>
<dbReference type="Gene3D" id="4.10.240.10">
    <property type="entry name" value="Zn(2)-C6 fungal-type DNA-binding domain"/>
    <property type="match status" value="1"/>
</dbReference>
<sequence>MLFVARISIDQTSGLTRTLQCDNCRARKIKCDKRSPCSNCRASNTVCHTANRPKEHRQRILISSQYEKKIEAIESRLARIEGLIQNLAAHSAASPSRPSVTLGPSYSPHQETLSSSGGPAERNSSAGKTNTAFEGDSSLRAHSVHASRVVEHAMRSDASVDRSPEMQEALAALRTLIEKQHALSINQDWRFPNQPANAAIDLSSVKMPSLSSVVTLLRLCKESHNFLDLPFLDFDQFNELCKKIYFAVEDYSLAAFTLVNGGLYYLFLEVGMLWGRNVPESQESAAICRANFEYALGRFDIFTAPTFENIQALLLGASYAIDISRPSLCWALTSTAARLCQTLGYHRSVASPDDRKLDIQLKKRMFWYTYILDKSLSLRLGHSSTLQDFDITLDLPELSPDTRLSMWEVMYQHWIRIGRFQGRIYEELYSPQALSGSSAEMTRRAKSIISDMQMWYREILQIDPSRAYNPAYYEAAITSCEIMYYSLLTLVYRTIPPGPTDSSTIFNNECIETARLALKAHQRNSERYKDSNSYIWHGYISWILMNCPFTPFLVLFCHAIATADTSDLRRLGEFVSSLQSAAEVAEAAEKFCRLCHVFHRVAELYISAKMRRLQEQQQQQVNSSLGRGSSSEEQQNLSNSSNSNINNNNRAASAGNNSNPPPPQYPGLSSPIDDLEPYLSALGIPNAAVINTNTNNNSNNNSDPTAMTTAAGFEQGFTAGDSSSSLSLGNWFAGNVNIMSLLETDLSSVVTPVGY</sequence>
<dbReference type="Pfam" id="PF00172">
    <property type="entry name" value="Zn_clus"/>
    <property type="match status" value="1"/>
</dbReference>
<dbReference type="PANTHER" id="PTHR46910">
    <property type="entry name" value="TRANSCRIPTION FACTOR PDR1"/>
    <property type="match status" value="1"/>
</dbReference>
<dbReference type="GO" id="GO:0008270">
    <property type="term" value="F:zinc ion binding"/>
    <property type="evidence" value="ECO:0007669"/>
    <property type="project" value="InterPro"/>
</dbReference>
<dbReference type="SMART" id="SM00906">
    <property type="entry name" value="Fungal_trans"/>
    <property type="match status" value="1"/>
</dbReference>
<evidence type="ECO:0000259" key="8">
    <source>
        <dbReference type="PROSITE" id="PS50048"/>
    </source>
</evidence>
<feature type="region of interest" description="Disordered" evidence="7">
    <location>
        <begin position="91"/>
        <end position="138"/>
    </location>
</feature>
<keyword evidence="2" id="KW-0805">Transcription regulation</keyword>
<keyword evidence="4" id="KW-0804">Transcription</keyword>
<dbReference type="PROSITE" id="PS50048">
    <property type="entry name" value="ZN2_CY6_FUNGAL_2"/>
    <property type="match status" value="1"/>
</dbReference>
<dbReference type="GO" id="GO:0006351">
    <property type="term" value="P:DNA-templated transcription"/>
    <property type="evidence" value="ECO:0007669"/>
    <property type="project" value="InterPro"/>
</dbReference>
<dbReference type="GO" id="GO:0003677">
    <property type="term" value="F:DNA binding"/>
    <property type="evidence" value="ECO:0007669"/>
    <property type="project" value="UniProtKB-KW"/>
</dbReference>
<evidence type="ECO:0000256" key="6">
    <source>
        <dbReference type="SAM" id="Coils"/>
    </source>
</evidence>
<evidence type="ECO:0000256" key="5">
    <source>
        <dbReference type="ARBA" id="ARBA00023242"/>
    </source>
</evidence>
<keyword evidence="10" id="KW-1185">Reference proteome</keyword>
<evidence type="ECO:0000313" key="9">
    <source>
        <dbReference type="EMBL" id="KKA22872.1"/>
    </source>
</evidence>
<evidence type="ECO:0000256" key="1">
    <source>
        <dbReference type="ARBA" id="ARBA00022723"/>
    </source>
</evidence>
<feature type="coiled-coil region" evidence="6">
    <location>
        <begin position="63"/>
        <end position="90"/>
    </location>
</feature>
<reference evidence="9 10" key="1">
    <citation type="submission" date="2015-04" db="EMBL/GenBank/DDBJ databases">
        <authorList>
            <person name="Heijne W.H."/>
            <person name="Fedorova N.D."/>
            <person name="Nierman W.C."/>
            <person name="Vollebregt A.W."/>
            <person name="Zhao Z."/>
            <person name="Wu L."/>
            <person name="Kumar M."/>
            <person name="Stam H."/>
            <person name="van den Berg M.A."/>
            <person name="Pel H.J."/>
        </authorList>
    </citation>
    <scope>NUCLEOTIDE SEQUENCE [LARGE SCALE GENOMIC DNA]</scope>
    <source>
        <strain evidence="9 10">CBS 393.64</strain>
    </source>
</reference>
<evidence type="ECO:0000313" key="10">
    <source>
        <dbReference type="Proteomes" id="UP000053958"/>
    </source>
</evidence>
<comment type="caution">
    <text evidence="9">The sequence shown here is derived from an EMBL/GenBank/DDBJ whole genome shotgun (WGS) entry which is preliminary data.</text>
</comment>
<name>A0A0F4YX34_RASE3</name>
<dbReference type="OrthoDB" id="103819at2759"/>
<feature type="compositionally biased region" description="Low complexity" evidence="7">
    <location>
        <begin position="629"/>
        <end position="658"/>
    </location>
</feature>
<evidence type="ECO:0000256" key="4">
    <source>
        <dbReference type="ARBA" id="ARBA00023163"/>
    </source>
</evidence>
<dbReference type="EMBL" id="LASV01000120">
    <property type="protein sequence ID" value="KKA22872.1"/>
    <property type="molecule type" value="Genomic_DNA"/>
</dbReference>
<gene>
    <name evidence="9" type="ORF">T310_3089</name>
</gene>
<evidence type="ECO:0000256" key="7">
    <source>
        <dbReference type="SAM" id="MobiDB-lite"/>
    </source>
</evidence>
<organism evidence="9 10">
    <name type="scientific">Rasamsonia emersonii (strain ATCC 16479 / CBS 393.64 / IMI 116815)</name>
    <dbReference type="NCBI Taxonomy" id="1408163"/>
    <lineage>
        <taxon>Eukaryota</taxon>
        <taxon>Fungi</taxon>
        <taxon>Dikarya</taxon>
        <taxon>Ascomycota</taxon>
        <taxon>Pezizomycotina</taxon>
        <taxon>Eurotiomycetes</taxon>
        <taxon>Eurotiomycetidae</taxon>
        <taxon>Eurotiales</taxon>
        <taxon>Trichocomaceae</taxon>
        <taxon>Rasamsonia</taxon>
    </lineage>
</organism>
<dbReference type="InterPro" id="IPR001138">
    <property type="entry name" value="Zn2Cys6_DnaBD"/>
</dbReference>
<feature type="compositionally biased region" description="Polar residues" evidence="7">
    <location>
        <begin position="102"/>
        <end position="132"/>
    </location>
</feature>
<evidence type="ECO:0000256" key="3">
    <source>
        <dbReference type="ARBA" id="ARBA00023125"/>
    </source>
</evidence>